<dbReference type="GO" id="GO:0160206">
    <property type="term" value="F:tRNA (cytidine(32)/uridine(32)-2'-O)-methyltransferase activity"/>
    <property type="evidence" value="ECO:0007669"/>
    <property type="project" value="UniProtKB-EC"/>
</dbReference>
<dbReference type="EC" id="2.1.1.200" evidence="5"/>
<dbReference type="Gene3D" id="1.10.8.590">
    <property type="match status" value="1"/>
</dbReference>
<dbReference type="CDD" id="cd18093">
    <property type="entry name" value="SpoU-like_TrmJ"/>
    <property type="match status" value="1"/>
</dbReference>
<dbReference type="EMBL" id="JAGIBU010000001">
    <property type="protein sequence ID" value="MBS7823896.1"/>
    <property type="molecule type" value="Genomic_DNA"/>
</dbReference>
<dbReference type="RefSeq" id="WP_213403312.1">
    <property type="nucleotide sequence ID" value="NZ_JAGIBT010000001.1"/>
</dbReference>
<protein>
    <recommendedName>
        <fullName evidence="5">tRNA (cytidine/uridine-2'-O-)-methyltransferase TrmJ</fullName>
        <ecNumber evidence="5">2.1.1.200</ecNumber>
    </recommendedName>
    <alternativeName>
        <fullName evidence="5">tRNA (cytidine(32)/uridine(32)-2'-O)-methyltransferase</fullName>
    </alternativeName>
    <alternativeName>
        <fullName evidence="5">tRNA Cm32/Um32 methyltransferase</fullName>
    </alternativeName>
</protein>
<sequence>MKKPFPDTLLNRIRIVMVRTSHSGNIGAAARAMRVMGLYHLTLVDPKHFPSQEATALASGAVDVLEQSVVVPTLEEALKDCHVAYATTARPRYISSKLYTVEEAAIEAVRDIQVADDQQIAFVFGTERTGLTNEEIELCQRMMTIPTENRYNSLNIASAIQVVCYELHKAHKTALEIPMITEHFDLDPLANGEMREGFYQHLEEVLCQTEFLDPNEPKNIMKKVRNLFQKRDLTEPEIHLLRGILTAINRKIEG</sequence>
<evidence type="ECO:0000256" key="3">
    <source>
        <dbReference type="ARBA" id="ARBA00022679"/>
    </source>
</evidence>
<reference evidence="7" key="1">
    <citation type="submission" date="2021-03" db="EMBL/GenBank/DDBJ databases">
        <title>Identification and antibiotic profiling of Wohlfahrtiimonas chitiniclastica, an underestimated human pathogen.</title>
        <authorList>
            <person name="Kopf A."/>
            <person name="Bunk B."/>
            <person name="Coldewey S."/>
            <person name="Gunzer F."/>
            <person name="Riedel T."/>
            <person name="Schroettner P."/>
        </authorList>
    </citation>
    <scope>NUCLEOTIDE SEQUENCE</scope>
    <source>
        <strain evidence="7">DSM 100917</strain>
    </source>
</reference>
<organism evidence="7 8">
    <name type="scientific">Wohlfahrtiimonas chitiniclastica</name>
    <dbReference type="NCBI Taxonomy" id="400946"/>
    <lineage>
        <taxon>Bacteria</taxon>
        <taxon>Pseudomonadati</taxon>
        <taxon>Pseudomonadota</taxon>
        <taxon>Gammaproteobacteria</taxon>
        <taxon>Cardiobacteriales</taxon>
        <taxon>Ignatzschineriaceae</taxon>
        <taxon>Wohlfahrtiimonas</taxon>
    </lineage>
</organism>
<comment type="subunit">
    <text evidence="5">Homodimer.</text>
</comment>
<evidence type="ECO:0000256" key="5">
    <source>
        <dbReference type="RuleBase" id="RU362024"/>
    </source>
</evidence>
<dbReference type="Pfam" id="PF00588">
    <property type="entry name" value="SpoU_methylase"/>
    <property type="match status" value="1"/>
</dbReference>
<comment type="similarity">
    <text evidence="1">Belongs to the class IV-like SAM-binding methyltransferase superfamily. RNA methyltransferase TrmH family.</text>
</comment>
<dbReference type="AlphaFoldDB" id="A0AB35BXX5"/>
<dbReference type="Gene3D" id="3.40.1280.10">
    <property type="match status" value="1"/>
</dbReference>
<dbReference type="PIRSF" id="PIRSF004808">
    <property type="entry name" value="LasT"/>
    <property type="match status" value="1"/>
</dbReference>
<dbReference type="Proteomes" id="UP000680020">
    <property type="component" value="Unassembled WGS sequence"/>
</dbReference>
<dbReference type="GO" id="GO:0002128">
    <property type="term" value="P:tRNA nucleoside ribose methylation"/>
    <property type="evidence" value="ECO:0007669"/>
    <property type="project" value="TreeGrafter"/>
</dbReference>
<comment type="catalytic activity">
    <reaction evidence="5">
        <text>uridine(32) in tRNA + S-adenosyl-L-methionine = 2'-O-methyluridine(32) in tRNA + S-adenosyl-L-homocysteine + H(+)</text>
        <dbReference type="Rhea" id="RHEA:42936"/>
        <dbReference type="Rhea" id="RHEA-COMP:10107"/>
        <dbReference type="Rhea" id="RHEA-COMP:10290"/>
        <dbReference type="ChEBI" id="CHEBI:15378"/>
        <dbReference type="ChEBI" id="CHEBI:57856"/>
        <dbReference type="ChEBI" id="CHEBI:59789"/>
        <dbReference type="ChEBI" id="CHEBI:65315"/>
        <dbReference type="ChEBI" id="CHEBI:74478"/>
        <dbReference type="EC" id="2.1.1.200"/>
    </reaction>
</comment>
<gene>
    <name evidence="5" type="primary">trmJ</name>
    <name evidence="7" type="ORF">J7561_01605</name>
</gene>
<evidence type="ECO:0000256" key="2">
    <source>
        <dbReference type="ARBA" id="ARBA00022603"/>
    </source>
</evidence>
<dbReference type="InterPro" id="IPR001537">
    <property type="entry name" value="SpoU_MeTrfase"/>
</dbReference>
<dbReference type="NCBIfam" id="TIGR00050">
    <property type="entry name" value="rRNA_methyl_1"/>
    <property type="match status" value="1"/>
</dbReference>
<dbReference type="InterPro" id="IPR029028">
    <property type="entry name" value="Alpha/beta_knot_MTases"/>
</dbReference>
<keyword evidence="3" id="KW-0808">Transferase</keyword>
<comment type="subcellular location">
    <subcellularLocation>
        <location evidence="5">Cytoplasm</location>
    </subcellularLocation>
</comment>
<name>A0AB35BXX5_9GAMM</name>
<evidence type="ECO:0000313" key="8">
    <source>
        <dbReference type="Proteomes" id="UP000680020"/>
    </source>
</evidence>
<feature type="domain" description="tRNA/rRNA methyltransferase SpoU type" evidence="6">
    <location>
        <begin position="13"/>
        <end position="165"/>
    </location>
</feature>
<dbReference type="GO" id="GO:0005829">
    <property type="term" value="C:cytosol"/>
    <property type="evidence" value="ECO:0007669"/>
    <property type="project" value="TreeGrafter"/>
</dbReference>
<evidence type="ECO:0000313" key="7">
    <source>
        <dbReference type="EMBL" id="MBS7823896.1"/>
    </source>
</evidence>
<dbReference type="PANTHER" id="PTHR42786:SF2">
    <property type="entry name" value="TRNA (CYTIDINE_URIDINE-2'-O-)-METHYLTRANSFERASE TRMJ"/>
    <property type="match status" value="1"/>
</dbReference>
<comment type="catalytic activity">
    <reaction evidence="5">
        <text>cytidine(32) in tRNA + S-adenosyl-L-methionine = 2'-O-methylcytidine(32) in tRNA + S-adenosyl-L-homocysteine + H(+)</text>
        <dbReference type="Rhea" id="RHEA:42932"/>
        <dbReference type="Rhea" id="RHEA-COMP:10288"/>
        <dbReference type="Rhea" id="RHEA-COMP:10289"/>
        <dbReference type="ChEBI" id="CHEBI:15378"/>
        <dbReference type="ChEBI" id="CHEBI:57856"/>
        <dbReference type="ChEBI" id="CHEBI:59789"/>
        <dbReference type="ChEBI" id="CHEBI:74495"/>
        <dbReference type="ChEBI" id="CHEBI:82748"/>
        <dbReference type="EC" id="2.1.1.200"/>
    </reaction>
</comment>
<comment type="function">
    <text evidence="5">Catalyzes the formation of 2'O-methylated cytidine (Cm32) or 2'O-methylated uridine (Um32) at position 32 in tRNA.</text>
</comment>
<dbReference type="InterPro" id="IPR004384">
    <property type="entry name" value="RNA_MeTrfase_TrmJ/LasT"/>
</dbReference>
<accession>A0AB35BXX5</accession>
<keyword evidence="5" id="KW-0963">Cytoplasm</keyword>
<dbReference type="SUPFAM" id="SSF75217">
    <property type="entry name" value="alpha/beta knot"/>
    <property type="match status" value="1"/>
</dbReference>
<keyword evidence="2 5" id="KW-0489">Methyltransferase</keyword>
<keyword evidence="5" id="KW-0819">tRNA processing</keyword>
<keyword evidence="4 5" id="KW-0949">S-adenosyl-L-methionine</keyword>
<proteinExistence type="inferred from homology"/>
<evidence type="ECO:0000259" key="6">
    <source>
        <dbReference type="Pfam" id="PF00588"/>
    </source>
</evidence>
<comment type="caution">
    <text evidence="7">The sequence shown here is derived from an EMBL/GenBank/DDBJ whole genome shotgun (WGS) entry which is preliminary data.</text>
</comment>
<dbReference type="GO" id="GO:0003723">
    <property type="term" value="F:RNA binding"/>
    <property type="evidence" value="ECO:0007669"/>
    <property type="project" value="InterPro"/>
</dbReference>
<dbReference type="PANTHER" id="PTHR42786">
    <property type="entry name" value="TRNA/RRNA METHYLTRANSFERASE"/>
    <property type="match status" value="1"/>
</dbReference>
<dbReference type="InterPro" id="IPR029026">
    <property type="entry name" value="tRNA_m1G_MTases_N"/>
</dbReference>
<evidence type="ECO:0000256" key="4">
    <source>
        <dbReference type="ARBA" id="ARBA00022691"/>
    </source>
</evidence>
<evidence type="ECO:0000256" key="1">
    <source>
        <dbReference type="ARBA" id="ARBA00007228"/>
    </source>
</evidence>